<evidence type="ECO:0000256" key="10">
    <source>
        <dbReference type="ARBA" id="ARBA00045545"/>
    </source>
</evidence>
<dbReference type="InterPro" id="IPR028364">
    <property type="entry name" value="Ribosomal_uL1/biogenesis"/>
</dbReference>
<protein>
    <recommendedName>
        <fullName evidence="11">Large ribosomal subunit protein uL1</fullName>
    </recommendedName>
</protein>
<keyword evidence="8 11" id="KW-0689">Ribosomal protein</keyword>
<evidence type="ECO:0000256" key="5">
    <source>
        <dbReference type="ARBA" id="ARBA00022730"/>
    </source>
</evidence>
<name>A0A2R7YA64_9ARCH</name>
<dbReference type="SUPFAM" id="SSF56808">
    <property type="entry name" value="Ribosomal protein L1"/>
    <property type="match status" value="1"/>
</dbReference>
<dbReference type="AlphaFoldDB" id="A0A2R7YA64"/>
<dbReference type="PANTHER" id="PTHR36427">
    <property type="entry name" value="54S RIBOSOMAL PROTEIN L1, MITOCHONDRIAL"/>
    <property type="match status" value="1"/>
</dbReference>
<dbReference type="GO" id="GO:0006412">
    <property type="term" value="P:translation"/>
    <property type="evidence" value="ECO:0007669"/>
    <property type="project" value="UniProtKB-UniRule"/>
</dbReference>
<comment type="function">
    <text evidence="11">Binds directly to 23S rRNA. Probably involved in E site tRNA release.</text>
</comment>
<evidence type="ECO:0000313" key="13">
    <source>
        <dbReference type="Proteomes" id="UP000244066"/>
    </source>
</evidence>
<evidence type="ECO:0000256" key="6">
    <source>
        <dbReference type="ARBA" id="ARBA00022845"/>
    </source>
</evidence>
<keyword evidence="4 11" id="KW-0820">tRNA-binding</keyword>
<reference evidence="12 13" key="1">
    <citation type="submission" date="2017-04" db="EMBL/GenBank/DDBJ databases">
        <title>Draft Aigarchaeota genome from a New Zealand hot spring.</title>
        <authorList>
            <person name="Reysenbach A.-L."/>
            <person name="Donaho J.A."/>
            <person name="Gerhart J."/>
            <person name="Kelley J.F."/>
            <person name="Kouba K."/>
            <person name="Podar M."/>
            <person name="Stott M."/>
        </authorList>
    </citation>
    <scope>NUCLEOTIDE SEQUENCE [LARGE SCALE GENOMIC DNA]</scope>
    <source>
        <strain evidence="12">NZ13_MG1</strain>
    </source>
</reference>
<dbReference type="GO" id="GO:0006417">
    <property type="term" value="P:regulation of translation"/>
    <property type="evidence" value="ECO:0007669"/>
    <property type="project" value="UniProtKB-KW"/>
</dbReference>
<evidence type="ECO:0000256" key="8">
    <source>
        <dbReference type="ARBA" id="ARBA00022980"/>
    </source>
</evidence>
<evidence type="ECO:0000256" key="2">
    <source>
        <dbReference type="ARBA" id="ARBA00011838"/>
    </source>
</evidence>
<dbReference type="Pfam" id="PF00687">
    <property type="entry name" value="Ribosomal_L1"/>
    <property type="match status" value="1"/>
</dbReference>
<dbReference type="InterPro" id="IPR023669">
    <property type="entry name" value="Ribosomal_uL1_arc"/>
</dbReference>
<dbReference type="FunFam" id="3.40.50.790:FF:000005">
    <property type="entry name" value="50S ribosomal protein L1"/>
    <property type="match status" value="1"/>
</dbReference>
<dbReference type="Gene3D" id="3.30.190.20">
    <property type="match status" value="1"/>
</dbReference>
<dbReference type="GO" id="GO:0015934">
    <property type="term" value="C:large ribosomal subunit"/>
    <property type="evidence" value="ECO:0007669"/>
    <property type="project" value="InterPro"/>
</dbReference>
<dbReference type="PANTHER" id="PTHR36427:SF3">
    <property type="entry name" value="LARGE RIBOSOMAL SUBUNIT PROTEIN UL1M"/>
    <property type="match status" value="1"/>
</dbReference>
<gene>
    <name evidence="11" type="primary">rpl1</name>
    <name evidence="12" type="ORF">B9J98_00855</name>
</gene>
<evidence type="ECO:0000256" key="7">
    <source>
        <dbReference type="ARBA" id="ARBA00022884"/>
    </source>
</evidence>
<dbReference type="InterPro" id="IPR016095">
    <property type="entry name" value="Ribosomal_uL1_3-a/b-sand"/>
</dbReference>
<evidence type="ECO:0000256" key="1">
    <source>
        <dbReference type="ARBA" id="ARBA00010531"/>
    </source>
</evidence>
<dbReference type="Proteomes" id="UP000244066">
    <property type="component" value="Unassembled WGS sequence"/>
</dbReference>
<evidence type="ECO:0000256" key="11">
    <source>
        <dbReference type="HAMAP-Rule" id="MF_01318"/>
    </source>
</evidence>
<sequence>MQASTIASWVISLLRTLSSKLLEAIDAAKKSPSRNFVQSVELIVNVKDVDLTKPENRFTETIELPHGLGKKRRKICVIASGDLALRAERLQLVDKVLGKEDLEALVGNKRMAKKLAGKYDYFIVDPSMMGMAAKALGAALGARGKAPVPIPPGMELEKLVEKYSRSVTVRLRKGPMLGCIIGTEDMDSKALAENAEAVIARIVEKLEKRFRNVASIYVKKTMGEPVRVGIEEK</sequence>
<keyword evidence="6 11" id="KW-0810">Translation regulation</keyword>
<evidence type="ECO:0000313" key="12">
    <source>
        <dbReference type="EMBL" id="PUA34420.1"/>
    </source>
</evidence>
<comment type="function">
    <text evidence="11">Protein L1 is also a translational repressor protein, it controls the translation of its operon by binding to its mRNA.</text>
</comment>
<keyword evidence="5 11" id="KW-0699">rRNA-binding</keyword>
<evidence type="ECO:0000256" key="3">
    <source>
        <dbReference type="ARBA" id="ARBA00022491"/>
    </source>
</evidence>
<dbReference type="CDD" id="cd00403">
    <property type="entry name" value="Ribosomal_L1"/>
    <property type="match status" value="1"/>
</dbReference>
<dbReference type="PIRSF" id="PIRSF002155">
    <property type="entry name" value="Ribosomal_L1"/>
    <property type="match status" value="1"/>
</dbReference>
<comment type="similarity">
    <text evidence="1 11">Belongs to the universal ribosomal protein uL1 family.</text>
</comment>
<dbReference type="Gene3D" id="3.40.50.790">
    <property type="match status" value="1"/>
</dbReference>
<dbReference type="GO" id="GO:0000049">
    <property type="term" value="F:tRNA binding"/>
    <property type="evidence" value="ECO:0007669"/>
    <property type="project" value="UniProtKB-KW"/>
</dbReference>
<organism evidence="12 13">
    <name type="scientific">Candidatus Terraquivivens tikiterensis</name>
    <dbReference type="NCBI Taxonomy" id="1980982"/>
    <lineage>
        <taxon>Archaea</taxon>
        <taxon>Nitrososphaerota</taxon>
        <taxon>Candidatus Wolframiiraptoraceae</taxon>
        <taxon>Candidatus Terraquivivens</taxon>
    </lineage>
</organism>
<comment type="subunit">
    <text evidence="2 11">Part of the 50S ribosomal subunit.</text>
</comment>
<accession>A0A2R7YA64</accession>
<keyword evidence="3 11" id="KW-0678">Repressor</keyword>
<dbReference type="NCBIfam" id="NF003244">
    <property type="entry name" value="PRK04203.1"/>
    <property type="match status" value="1"/>
</dbReference>
<proteinExistence type="inferred from homology"/>
<evidence type="ECO:0000256" key="4">
    <source>
        <dbReference type="ARBA" id="ARBA00022555"/>
    </source>
</evidence>
<keyword evidence="9 11" id="KW-0687">Ribonucleoprotein</keyword>
<dbReference type="GO" id="GO:0003735">
    <property type="term" value="F:structural constituent of ribosome"/>
    <property type="evidence" value="ECO:0007669"/>
    <property type="project" value="InterPro"/>
</dbReference>
<dbReference type="InterPro" id="IPR023674">
    <property type="entry name" value="Ribosomal_uL1-like"/>
</dbReference>
<comment type="function">
    <text evidence="10">Probably involved in E site tRNA release. Binds directly to 23S rRNA.</text>
</comment>
<evidence type="ECO:0000256" key="9">
    <source>
        <dbReference type="ARBA" id="ARBA00023274"/>
    </source>
</evidence>
<comment type="caution">
    <text evidence="12">The sequence shown here is derived from an EMBL/GenBank/DDBJ whole genome shotgun (WGS) entry which is preliminary data.</text>
</comment>
<dbReference type="EMBL" id="NDWU01000001">
    <property type="protein sequence ID" value="PUA34420.1"/>
    <property type="molecule type" value="Genomic_DNA"/>
</dbReference>
<dbReference type="InterPro" id="IPR002143">
    <property type="entry name" value="Ribosomal_uL1"/>
</dbReference>
<dbReference type="HAMAP" id="MF_01318_A">
    <property type="entry name" value="Ribosomal_uL1_A"/>
    <property type="match status" value="1"/>
</dbReference>
<keyword evidence="7 11" id="KW-0694">RNA-binding</keyword>
<dbReference type="GO" id="GO:0019843">
    <property type="term" value="F:rRNA binding"/>
    <property type="evidence" value="ECO:0007669"/>
    <property type="project" value="UniProtKB-UniRule"/>
</dbReference>